<dbReference type="HOGENOM" id="CLU_819321_0_0_1"/>
<feature type="compositionally biased region" description="Basic and acidic residues" evidence="1">
    <location>
        <begin position="75"/>
        <end position="85"/>
    </location>
</feature>
<evidence type="ECO:0000313" key="2">
    <source>
        <dbReference type="EMBL" id="KIJ36440.1"/>
    </source>
</evidence>
<feature type="compositionally biased region" description="Basic and acidic residues" evidence="1">
    <location>
        <begin position="92"/>
        <end position="101"/>
    </location>
</feature>
<feature type="region of interest" description="Disordered" evidence="1">
    <location>
        <begin position="61"/>
        <end position="191"/>
    </location>
</feature>
<reference evidence="2 3" key="1">
    <citation type="submission" date="2014-06" db="EMBL/GenBank/DDBJ databases">
        <title>Evolutionary Origins and Diversification of the Mycorrhizal Mutualists.</title>
        <authorList>
            <consortium name="DOE Joint Genome Institute"/>
            <consortium name="Mycorrhizal Genomics Consortium"/>
            <person name="Kohler A."/>
            <person name="Kuo A."/>
            <person name="Nagy L.G."/>
            <person name="Floudas D."/>
            <person name="Copeland A."/>
            <person name="Barry K.W."/>
            <person name="Cichocki N."/>
            <person name="Veneault-Fourrey C."/>
            <person name="LaButti K."/>
            <person name="Lindquist E.A."/>
            <person name="Lipzen A."/>
            <person name="Lundell T."/>
            <person name="Morin E."/>
            <person name="Murat C."/>
            <person name="Riley R."/>
            <person name="Ohm R."/>
            <person name="Sun H."/>
            <person name="Tunlid A."/>
            <person name="Henrissat B."/>
            <person name="Grigoriev I.V."/>
            <person name="Hibbett D.S."/>
            <person name="Martin F."/>
        </authorList>
    </citation>
    <scope>NUCLEOTIDE SEQUENCE [LARGE SCALE GENOMIC DNA]</scope>
    <source>
        <strain evidence="2 3">SS14</strain>
    </source>
</reference>
<proteinExistence type="predicted"/>
<evidence type="ECO:0000256" key="1">
    <source>
        <dbReference type="SAM" id="MobiDB-lite"/>
    </source>
</evidence>
<protein>
    <submittedName>
        <fullName evidence="2">Uncharacterized protein</fullName>
    </submittedName>
</protein>
<feature type="compositionally biased region" description="Pro residues" evidence="1">
    <location>
        <begin position="146"/>
        <end position="158"/>
    </location>
</feature>
<gene>
    <name evidence="2" type="ORF">M422DRAFT_261179</name>
</gene>
<feature type="compositionally biased region" description="Basic and acidic residues" evidence="1">
    <location>
        <begin position="19"/>
        <end position="35"/>
    </location>
</feature>
<evidence type="ECO:0000313" key="3">
    <source>
        <dbReference type="Proteomes" id="UP000054279"/>
    </source>
</evidence>
<organism evidence="2 3">
    <name type="scientific">Sphaerobolus stellatus (strain SS14)</name>
    <dbReference type="NCBI Taxonomy" id="990650"/>
    <lineage>
        <taxon>Eukaryota</taxon>
        <taxon>Fungi</taxon>
        <taxon>Dikarya</taxon>
        <taxon>Basidiomycota</taxon>
        <taxon>Agaricomycotina</taxon>
        <taxon>Agaricomycetes</taxon>
        <taxon>Phallomycetidae</taxon>
        <taxon>Geastrales</taxon>
        <taxon>Sphaerobolaceae</taxon>
        <taxon>Sphaerobolus</taxon>
    </lineage>
</organism>
<name>A0A0C9VFT7_SPHS4</name>
<dbReference type="EMBL" id="KN837178">
    <property type="protein sequence ID" value="KIJ36440.1"/>
    <property type="molecule type" value="Genomic_DNA"/>
</dbReference>
<dbReference type="Proteomes" id="UP000054279">
    <property type="component" value="Unassembled WGS sequence"/>
</dbReference>
<dbReference type="AlphaFoldDB" id="A0A0C9VFT7"/>
<feature type="region of interest" description="Disordered" evidence="1">
    <location>
        <begin position="7"/>
        <end position="37"/>
    </location>
</feature>
<accession>A0A0C9VFT7</accession>
<feature type="compositionally biased region" description="Basic residues" evidence="1">
    <location>
        <begin position="111"/>
        <end position="126"/>
    </location>
</feature>
<keyword evidence="3" id="KW-1185">Reference proteome</keyword>
<sequence length="339" mass="37305">MVMLVHLGRNRRAKVPKPQWDEIAKSEGDKLRPFIDPEPQWIVDGEAGKRDPSTHFCWQGQQDTAFVAPRKPKWKRTDTSNDKAGELQTEGEEGKTAKEEGDAGMATGDSKKRKAKSTAAPRKRRKKGEDDIMAKPTVGEDDMVVKPPPAKKPTPKPRPVVVKGKAAMKLANDRGESDSEEEDNGAFVIKGKPSIPHGGDYERWFKDFTKCTEGLDWEGEAVKTMECDVVSAAMFIEATELQDSIMLVGTLDVTKPPDVEDDGIGLLLDAVMDSDHILPVVSTFGSVKKWADVCSILLARAEGVLEALRLHPTDKHCSFLKVGGQTGLFPALRCLEFAR</sequence>